<protein>
    <recommendedName>
        <fullName evidence="3">F-box domain-containing protein</fullName>
    </recommendedName>
</protein>
<keyword evidence="2" id="KW-1185">Reference proteome</keyword>
<organism evidence="1 2">
    <name type="scientific">Zasmidium cellare</name>
    <name type="common">Wine cellar mold</name>
    <name type="synonym">Racodium cellare</name>
    <dbReference type="NCBI Taxonomy" id="395010"/>
    <lineage>
        <taxon>Eukaryota</taxon>
        <taxon>Fungi</taxon>
        <taxon>Dikarya</taxon>
        <taxon>Ascomycota</taxon>
        <taxon>Pezizomycotina</taxon>
        <taxon>Dothideomycetes</taxon>
        <taxon>Dothideomycetidae</taxon>
        <taxon>Mycosphaerellales</taxon>
        <taxon>Mycosphaerellaceae</taxon>
        <taxon>Zasmidium</taxon>
    </lineage>
</organism>
<comment type="caution">
    <text evidence="1">The sequence shown here is derived from an EMBL/GenBank/DDBJ whole genome shotgun (WGS) entry which is preliminary data.</text>
</comment>
<reference evidence="1 2" key="1">
    <citation type="journal article" date="2023" name="G3 (Bethesda)">
        <title>A chromosome-level genome assembly of Zasmidium syzygii isolated from banana leaves.</title>
        <authorList>
            <person name="van Westerhoven A.C."/>
            <person name="Mehrabi R."/>
            <person name="Talebi R."/>
            <person name="Steentjes M.B.F."/>
            <person name="Corcolon B."/>
            <person name="Chong P.A."/>
            <person name="Kema G.H.J."/>
            <person name="Seidl M.F."/>
        </authorList>
    </citation>
    <scope>NUCLEOTIDE SEQUENCE [LARGE SCALE GENOMIC DNA]</scope>
    <source>
        <strain evidence="1 2">P124</strain>
    </source>
</reference>
<evidence type="ECO:0008006" key="3">
    <source>
        <dbReference type="Google" id="ProtNLM"/>
    </source>
</evidence>
<name>A0ABR0EPB6_ZASCE</name>
<accession>A0ABR0EPB6</accession>
<sequence>MAPTVGVSSRNDQAGSKLMQLPQEIRDEIYARVFCSTRFAFGKRAISRIGRNQLVSAHRGRALGLLRSCRRVREEIGDDWLSQVLFHFEDPESMLQKLANVPGRVRGQIRHLRVSGLPLMLSFEDDDVYYRTAQALKLLPGLNLDVLTVLGDRTPDVSYQTLDMLIRHSNGWKELRFISHNSEILGYKDDMMYFGPNDPMTDLYLRQPQPSGWQHALEQRDGPASKPSVTIFRSKEANRSCAILRPDRRTVFSQAFGAGQDRRSYGKTKDEALMRPGEREKEILVIVKRGADIDYCERGGPSFLPVGDIREDFSCETWREVKDAQDELHHYSDDPFDDEDDVYGSSDPILVDKYSHVDEYTWPPLHFEREGMRF</sequence>
<dbReference type="Proteomes" id="UP001305779">
    <property type="component" value="Unassembled WGS sequence"/>
</dbReference>
<dbReference type="EMBL" id="JAXOVC010000004">
    <property type="protein sequence ID" value="KAK4502986.1"/>
    <property type="molecule type" value="Genomic_DNA"/>
</dbReference>
<proteinExistence type="predicted"/>
<dbReference type="PANTHER" id="PTHR38790">
    <property type="entry name" value="2EXR DOMAIN-CONTAINING PROTEIN-RELATED"/>
    <property type="match status" value="1"/>
</dbReference>
<evidence type="ECO:0000313" key="2">
    <source>
        <dbReference type="Proteomes" id="UP001305779"/>
    </source>
</evidence>
<evidence type="ECO:0000313" key="1">
    <source>
        <dbReference type="EMBL" id="KAK4502986.1"/>
    </source>
</evidence>
<gene>
    <name evidence="1" type="ORF">PRZ48_006413</name>
</gene>